<dbReference type="EMBL" id="LR796167">
    <property type="protein sequence ID" value="CAB4123052.1"/>
    <property type="molecule type" value="Genomic_DNA"/>
</dbReference>
<reference evidence="2" key="1">
    <citation type="submission" date="2020-04" db="EMBL/GenBank/DDBJ databases">
        <authorList>
            <person name="Chiriac C."/>
            <person name="Salcher M."/>
            <person name="Ghai R."/>
            <person name="Kavagutti S V."/>
        </authorList>
    </citation>
    <scope>NUCLEOTIDE SEQUENCE</scope>
</reference>
<organism evidence="2">
    <name type="scientific">uncultured Caudovirales phage</name>
    <dbReference type="NCBI Taxonomy" id="2100421"/>
    <lineage>
        <taxon>Viruses</taxon>
        <taxon>Duplodnaviria</taxon>
        <taxon>Heunggongvirae</taxon>
        <taxon>Uroviricota</taxon>
        <taxon>Caudoviricetes</taxon>
        <taxon>Peduoviridae</taxon>
        <taxon>Maltschvirus</taxon>
        <taxon>Maltschvirus maltsch</taxon>
    </lineage>
</organism>
<accession>A0A6J5KPG5</accession>
<protein>
    <recommendedName>
        <fullName evidence="1">Major tropism determinant N-terminal domain-containing protein</fullName>
    </recommendedName>
</protein>
<sequence length="180" mass="18832">MTINVISQIQHRRGIRSDLPNQLAEGELGWCLDTRQLFIGNSDGFGYNTEVLTEFSQATVPFFGATASTVSAGSTVYLGPIGVDGGSSSTATGFLLPFSGMLQSMSLQSTLPPGASLNYAYTVYRNGAATNMAGNIVGTSNNVTVTGNLVVSLGDVVSLQLITDAATAASRHVYSFVLKH</sequence>
<proteinExistence type="predicted"/>
<gene>
    <name evidence="2" type="ORF">UFOVP29_211</name>
</gene>
<dbReference type="InterPro" id="IPR041352">
    <property type="entry name" value="Mtd_N"/>
</dbReference>
<evidence type="ECO:0000259" key="1">
    <source>
        <dbReference type="Pfam" id="PF18454"/>
    </source>
</evidence>
<name>A0A6J5KPG5_9CAUD</name>
<feature type="domain" description="Major tropism determinant N-terminal" evidence="1">
    <location>
        <begin position="9"/>
        <end position="41"/>
    </location>
</feature>
<dbReference type="Pfam" id="PF18454">
    <property type="entry name" value="Mtd_N"/>
    <property type="match status" value="1"/>
</dbReference>
<evidence type="ECO:0000313" key="2">
    <source>
        <dbReference type="EMBL" id="CAB4123052.1"/>
    </source>
</evidence>